<name>A0AAE0LJM3_9CHLO</name>
<dbReference type="AlphaFoldDB" id="A0AAE0LJM3"/>
<gene>
    <name evidence="1" type="ORF">CYMTET_5162</name>
</gene>
<proteinExistence type="predicted"/>
<comment type="caution">
    <text evidence="1">The sequence shown here is derived from an EMBL/GenBank/DDBJ whole genome shotgun (WGS) entry which is preliminary data.</text>
</comment>
<sequence>MFPGGCLFVIEREFNYRELLGSAHPFSGVSHTGVEISKVIKEDLSSYDIGKFTATEDTVADSLHKAVLDNGSNMVLGLSEFESFSEAVQLYDVECPKKAATAVNNPDGSEYGDHQMYGCDWDVVRESTYVLCQHAAAIDLLQVIKTVTVSSILPIIGGLIYKVDPCRSLKYNGAAVSLVLNTDVQDARKRYSDDLKRRKVAIVSFLEDSDDDDDIVELEVYEATVEEVDCEFTMYLAMPPAKMSEDPVKWPTPNSPGTALTAPDRTSATAVLNSSWDIGIIKRVSRDALGSKDVTFQCNEKDRNVLWTSTVKSLQTAFEQKEAANTALFYLVDATKEVHAMYIYIVNS</sequence>
<dbReference type="Proteomes" id="UP001190700">
    <property type="component" value="Unassembled WGS sequence"/>
</dbReference>
<organism evidence="1 2">
    <name type="scientific">Cymbomonas tetramitiformis</name>
    <dbReference type="NCBI Taxonomy" id="36881"/>
    <lineage>
        <taxon>Eukaryota</taxon>
        <taxon>Viridiplantae</taxon>
        <taxon>Chlorophyta</taxon>
        <taxon>Pyramimonadophyceae</taxon>
        <taxon>Pyramimonadales</taxon>
        <taxon>Pyramimonadaceae</taxon>
        <taxon>Cymbomonas</taxon>
    </lineage>
</organism>
<evidence type="ECO:0000313" key="1">
    <source>
        <dbReference type="EMBL" id="KAK3287315.1"/>
    </source>
</evidence>
<evidence type="ECO:0000313" key="2">
    <source>
        <dbReference type="Proteomes" id="UP001190700"/>
    </source>
</evidence>
<dbReference type="EMBL" id="LGRX02000906">
    <property type="protein sequence ID" value="KAK3287315.1"/>
    <property type="molecule type" value="Genomic_DNA"/>
</dbReference>
<reference evidence="1 2" key="1">
    <citation type="journal article" date="2015" name="Genome Biol. Evol.">
        <title>Comparative Genomics of a Bacterivorous Green Alga Reveals Evolutionary Causalities and Consequences of Phago-Mixotrophic Mode of Nutrition.</title>
        <authorList>
            <person name="Burns J.A."/>
            <person name="Paasch A."/>
            <person name="Narechania A."/>
            <person name="Kim E."/>
        </authorList>
    </citation>
    <scope>NUCLEOTIDE SEQUENCE [LARGE SCALE GENOMIC DNA]</scope>
    <source>
        <strain evidence="1 2">PLY_AMNH</strain>
    </source>
</reference>
<keyword evidence="2" id="KW-1185">Reference proteome</keyword>
<protein>
    <submittedName>
        <fullName evidence="1">Uncharacterized protein</fullName>
    </submittedName>
</protein>
<accession>A0AAE0LJM3</accession>